<evidence type="ECO:0000313" key="3">
    <source>
        <dbReference type="Proteomes" id="UP000059672"/>
    </source>
</evidence>
<dbReference type="AlphaFoldDB" id="A0A109RNN5"/>
<keyword evidence="1" id="KW-1133">Transmembrane helix</keyword>
<dbReference type="EMBL" id="CP013355">
    <property type="protein sequence ID" value="AMC10975.1"/>
    <property type="molecule type" value="Genomic_DNA"/>
</dbReference>
<name>A0A109RNN5_9FLAO</name>
<keyword evidence="1" id="KW-0812">Transmembrane</keyword>
<accession>A0A109RNN5</accession>
<reference evidence="2 3" key="2">
    <citation type="journal article" date="2016" name="Int. J. Syst. Evol. Microbiol.">
        <title>Lutibacter profundi sp. nov., isolated from a deep-sea hydrothermal system on the Arctic Mid-Ocean Ridge and emended description of the genus Lutibacter.</title>
        <authorList>
            <person name="Le Moine Bauer S."/>
            <person name="Roalkvam I."/>
            <person name="Steen I.H."/>
            <person name="Dahle H."/>
        </authorList>
    </citation>
    <scope>NUCLEOTIDE SEQUENCE [LARGE SCALE GENOMIC DNA]</scope>
    <source>
        <strain evidence="2 3">LP1</strain>
    </source>
</reference>
<evidence type="ECO:0000313" key="2">
    <source>
        <dbReference type="EMBL" id="AMC10975.1"/>
    </source>
</evidence>
<dbReference type="RefSeq" id="WP_068207784.1">
    <property type="nucleotide sequence ID" value="NZ_CP013355.1"/>
</dbReference>
<feature type="transmembrane region" description="Helical" evidence="1">
    <location>
        <begin position="30"/>
        <end position="47"/>
    </location>
</feature>
<keyword evidence="3" id="KW-1185">Reference proteome</keyword>
<dbReference type="OrthoDB" id="1189820at2"/>
<dbReference type="KEGG" id="lut:Lupro_06820"/>
<evidence type="ECO:0000256" key="1">
    <source>
        <dbReference type="SAM" id="Phobius"/>
    </source>
</evidence>
<keyword evidence="1" id="KW-0472">Membrane</keyword>
<dbReference type="Proteomes" id="UP000059672">
    <property type="component" value="Chromosome"/>
</dbReference>
<organism evidence="2 3">
    <name type="scientific">Lutibacter profundi</name>
    <dbReference type="NCBI Taxonomy" id="1622118"/>
    <lineage>
        <taxon>Bacteria</taxon>
        <taxon>Pseudomonadati</taxon>
        <taxon>Bacteroidota</taxon>
        <taxon>Flavobacteriia</taxon>
        <taxon>Flavobacteriales</taxon>
        <taxon>Flavobacteriaceae</taxon>
        <taxon>Lutibacter</taxon>
    </lineage>
</organism>
<reference evidence="3" key="1">
    <citation type="submission" date="2015-12" db="EMBL/GenBank/DDBJ databases">
        <title>Complete genome sequence of Lutibacter profundus strain LP1.</title>
        <authorList>
            <person name="Wissuwa J."/>
            <person name="Le Moine Bauer S."/>
            <person name="Stokke R."/>
            <person name="Dahle H."/>
            <person name="Steen I.H."/>
        </authorList>
    </citation>
    <scope>NUCLEOTIDE SEQUENCE [LARGE SCALE GENOMIC DNA]</scope>
    <source>
        <strain evidence="3">LP1</strain>
    </source>
</reference>
<proteinExistence type="predicted"/>
<sequence length="99" mass="10541">MTPTIISLTSILIGISGANLAGYIFKTYSLGSIGNTIAGVFGSAFFIKSFGRLGFDPISIVKLGDINYNLLIINFSVSFLGGVVAVILIYKLKTVMNKE</sequence>
<protein>
    <submittedName>
        <fullName evidence="2">Uncharacterized protein</fullName>
    </submittedName>
</protein>
<dbReference type="STRING" id="1622118.Lupro_06820"/>
<feature type="transmembrane region" description="Helical" evidence="1">
    <location>
        <begin position="68"/>
        <end position="90"/>
    </location>
</feature>
<gene>
    <name evidence="2" type="ORF">Lupro_06820</name>
</gene>